<keyword evidence="1" id="KW-0732">Signal</keyword>
<comment type="caution">
    <text evidence="3">The sequence shown here is derived from an EMBL/GenBank/DDBJ whole genome shotgun (WGS) entry which is preliminary data.</text>
</comment>
<dbReference type="Proteomes" id="UP000314011">
    <property type="component" value="Unassembled WGS sequence"/>
</dbReference>
<feature type="domain" description="Thiol:disulfide interchange protein DsbD N-terminal" evidence="2">
    <location>
        <begin position="33"/>
        <end position="142"/>
    </location>
</feature>
<gene>
    <name evidence="3" type="ORF">FHY64_15895</name>
</gene>
<protein>
    <recommendedName>
        <fullName evidence="2">Thiol:disulfide interchange protein DsbD N-terminal domain-containing protein</fullName>
    </recommendedName>
</protein>
<feature type="signal peptide" evidence="1">
    <location>
        <begin position="1"/>
        <end position="20"/>
    </location>
</feature>
<name>A0A5C5GBY6_9RHOB</name>
<organism evidence="3 4">
    <name type="scientific">Pelagovum pacificum</name>
    <dbReference type="NCBI Taxonomy" id="2588711"/>
    <lineage>
        <taxon>Bacteria</taxon>
        <taxon>Pseudomonadati</taxon>
        <taxon>Pseudomonadota</taxon>
        <taxon>Alphaproteobacteria</taxon>
        <taxon>Rhodobacterales</taxon>
        <taxon>Paracoccaceae</taxon>
        <taxon>Pelagovum</taxon>
    </lineage>
</organism>
<dbReference type="InterPro" id="IPR028250">
    <property type="entry name" value="DsbDN"/>
</dbReference>
<evidence type="ECO:0000313" key="4">
    <source>
        <dbReference type="Proteomes" id="UP000314011"/>
    </source>
</evidence>
<evidence type="ECO:0000256" key="1">
    <source>
        <dbReference type="SAM" id="SignalP"/>
    </source>
</evidence>
<evidence type="ECO:0000259" key="2">
    <source>
        <dbReference type="Pfam" id="PF11412"/>
    </source>
</evidence>
<evidence type="ECO:0000313" key="3">
    <source>
        <dbReference type="EMBL" id="TNY31492.1"/>
    </source>
</evidence>
<sequence length="263" mass="27357">MLRALTLACGLLAAAPLPLAAEVPDGVVSVRLLPGWRTDTGTHMAGLEIQLAPGWKTYWRAPGDAGIPPSFQWSDVDNVSAMNLHWPVPEVHHINGMRSIGYTGTVVIPIEFTVGSTGVAHIGGNVELGVCSDICMPVEVPISADLPVGGTREPVIIAALTDRPLSGAEAGVRSANCNLSTRSGDMVLRAEIRMPPAGNGEEVVIESGSPSLWVGDPMVTRSGDSLIAEAPIAPMNGDGIALNRSAVRISVFSGTRAVEIDGC</sequence>
<accession>A0A5C5GBY6</accession>
<dbReference type="OrthoDB" id="9811036at2"/>
<keyword evidence="4" id="KW-1185">Reference proteome</keyword>
<dbReference type="EMBL" id="VFFF01000002">
    <property type="protein sequence ID" value="TNY31492.1"/>
    <property type="molecule type" value="Genomic_DNA"/>
</dbReference>
<dbReference type="Pfam" id="PF11412">
    <property type="entry name" value="DsbD_N"/>
    <property type="match status" value="1"/>
</dbReference>
<dbReference type="AlphaFoldDB" id="A0A5C5GBY6"/>
<feature type="chain" id="PRO_5023050182" description="Thiol:disulfide interchange protein DsbD N-terminal domain-containing protein" evidence="1">
    <location>
        <begin position="21"/>
        <end position="263"/>
    </location>
</feature>
<reference evidence="3 4" key="1">
    <citation type="submission" date="2019-06" db="EMBL/GenBank/DDBJ databases">
        <title>Genome of new Rhodobacteraceae sp. SM1903.</title>
        <authorList>
            <person name="Ren X."/>
        </authorList>
    </citation>
    <scope>NUCLEOTIDE SEQUENCE [LARGE SCALE GENOMIC DNA]</scope>
    <source>
        <strain evidence="3 4">SM1903</strain>
    </source>
</reference>
<dbReference type="RefSeq" id="WP_140196526.1">
    <property type="nucleotide sequence ID" value="NZ_CP065915.1"/>
</dbReference>
<proteinExistence type="predicted"/>